<protein>
    <recommendedName>
        <fullName evidence="4">Coiled-coil domain-containing protein 43</fullName>
    </recommendedName>
</protein>
<evidence type="ECO:0000313" key="2">
    <source>
        <dbReference type="EMBL" id="RTG82006.1"/>
    </source>
</evidence>
<feature type="region of interest" description="Disordered" evidence="1">
    <location>
        <begin position="394"/>
        <end position="430"/>
    </location>
</feature>
<name>A0A430Q2T9_SCHBO</name>
<feature type="compositionally biased region" description="Basic residues" evidence="1">
    <location>
        <begin position="417"/>
        <end position="430"/>
    </location>
</feature>
<proteinExistence type="predicted"/>
<evidence type="ECO:0008006" key="4">
    <source>
        <dbReference type="Google" id="ProtNLM"/>
    </source>
</evidence>
<organism evidence="2 3">
    <name type="scientific">Schistosoma bovis</name>
    <name type="common">Blood fluke</name>
    <dbReference type="NCBI Taxonomy" id="6184"/>
    <lineage>
        <taxon>Eukaryota</taxon>
        <taxon>Metazoa</taxon>
        <taxon>Spiralia</taxon>
        <taxon>Lophotrochozoa</taxon>
        <taxon>Platyhelminthes</taxon>
        <taxon>Trematoda</taxon>
        <taxon>Digenea</taxon>
        <taxon>Strigeidida</taxon>
        <taxon>Schistosomatoidea</taxon>
        <taxon>Schistosomatidae</taxon>
        <taxon>Schistosoma</taxon>
    </lineage>
</organism>
<evidence type="ECO:0000256" key="1">
    <source>
        <dbReference type="SAM" id="MobiDB-lite"/>
    </source>
</evidence>
<comment type="caution">
    <text evidence="2">The sequence shown here is derived from an EMBL/GenBank/DDBJ whole genome shotgun (WGS) entry which is preliminary data.</text>
</comment>
<sequence>MSSNELQFDWVATFLTDLSKDIDAEVVGEYICGILNVSHGSSESRSEIAELLSAYLVSYKIPVDELTDPSEKSKYAATEIISKYDGIVLGKDKVESSLSSTNDIQSVEDQMRNLMQADCMRIVETKKSDHHSDRDPYTQAILRSTGVSAYQKNSDEERELEVAMANSEFINKNRLNPTVGALTTGSSSNGFVEVGIGDDSEDESDTDLEDIESFCEYGRKDDVKPGTVEGALSILTSLTSSPSCGLSISNTSQNPIQVKETSSRSSSMSIRNSHSSHLVDKSTSQSQRISSTRQKQSKKCPPPSKHIARIGAQAEAKHKHNTNSKASLISSLDNADPKVSRCKREDMEAFLFTDSDIHPEPINEDIVLPEGGRNRERVIECEMNFRKAASLNAAKQRQENLEQRKHQLEKAEQRRQTANRKAQKVERRRL</sequence>
<feature type="compositionally biased region" description="Acidic residues" evidence="1">
    <location>
        <begin position="196"/>
        <end position="207"/>
    </location>
</feature>
<feature type="compositionally biased region" description="Basic and acidic residues" evidence="1">
    <location>
        <begin position="396"/>
        <end position="415"/>
    </location>
</feature>
<dbReference type="Proteomes" id="UP000290809">
    <property type="component" value="Unassembled WGS sequence"/>
</dbReference>
<dbReference type="AlphaFoldDB" id="A0A430Q2T9"/>
<feature type="region of interest" description="Disordered" evidence="1">
    <location>
        <begin position="186"/>
        <end position="207"/>
    </location>
</feature>
<feature type="compositionally biased region" description="Polar residues" evidence="1">
    <location>
        <begin position="244"/>
        <end position="260"/>
    </location>
</feature>
<feature type="region of interest" description="Disordered" evidence="1">
    <location>
        <begin position="244"/>
        <end position="330"/>
    </location>
</feature>
<dbReference type="EMBL" id="QMKO01003035">
    <property type="protein sequence ID" value="RTG82006.1"/>
    <property type="molecule type" value="Genomic_DNA"/>
</dbReference>
<accession>A0A430Q2T9</accession>
<gene>
    <name evidence="2" type="ORF">DC041_0001764</name>
</gene>
<reference evidence="2 3" key="1">
    <citation type="journal article" date="2019" name="PLoS Pathog.">
        <title>Genome sequence of the bovine parasite Schistosoma bovis Tanzania.</title>
        <authorList>
            <person name="Oey H."/>
            <person name="Zakrzewski M."/>
            <person name="Gobert G."/>
            <person name="Gravermann K."/>
            <person name="Stoye J."/>
            <person name="Jones M."/>
            <person name="Mcmanus D."/>
            <person name="Krause L."/>
        </authorList>
    </citation>
    <scope>NUCLEOTIDE SEQUENCE [LARGE SCALE GENOMIC DNA]</scope>
    <source>
        <strain evidence="2 3">TAN1997</strain>
    </source>
</reference>
<evidence type="ECO:0000313" key="3">
    <source>
        <dbReference type="Proteomes" id="UP000290809"/>
    </source>
</evidence>
<keyword evidence="3" id="KW-1185">Reference proteome</keyword>
<feature type="compositionally biased region" description="Low complexity" evidence="1">
    <location>
        <begin position="263"/>
        <end position="294"/>
    </location>
</feature>